<accession>A0AB73H191</accession>
<comment type="caution">
    <text evidence="1">The sequence shown here is derived from an EMBL/GenBank/DDBJ whole genome shotgun (WGS) entry which is preliminary data.</text>
</comment>
<reference evidence="1" key="1">
    <citation type="submission" date="2020-08" db="EMBL/GenBank/DDBJ databases">
        <title>Studying the diversity of plant-associated saprophytic bacteria and their role in host health and plant-pathogen interactions.</title>
        <authorList>
            <person name="Potnis N."/>
        </authorList>
    </citation>
    <scope>NUCLEOTIDE SEQUENCE</scope>
    <source>
        <strain evidence="1">F21</strain>
    </source>
</reference>
<proteinExistence type="predicted"/>
<name>A0AB73H191_9XANT</name>
<gene>
    <name evidence="1" type="ORF">FHR65_003745</name>
</gene>
<evidence type="ECO:0000313" key="1">
    <source>
        <dbReference type="EMBL" id="MBB5672149.1"/>
    </source>
</evidence>
<dbReference type="AlphaFoldDB" id="A0AB73H191"/>
<protein>
    <submittedName>
        <fullName evidence="1">Uncharacterized protein</fullName>
    </submittedName>
</protein>
<organism evidence="1">
    <name type="scientific">Xanthomonas arboricola</name>
    <dbReference type="NCBI Taxonomy" id="56448"/>
    <lineage>
        <taxon>Bacteria</taxon>
        <taxon>Pseudomonadati</taxon>
        <taxon>Pseudomonadota</taxon>
        <taxon>Gammaproteobacteria</taxon>
        <taxon>Lysobacterales</taxon>
        <taxon>Lysobacteraceae</taxon>
        <taxon>Xanthomonas</taxon>
    </lineage>
</organism>
<dbReference type="Proteomes" id="UP000528595">
    <property type="component" value="Unassembled WGS sequence"/>
</dbReference>
<sequence length="65" mass="7298">MDNVKKVVSGWKALSVRERLEFDKLIEQIAEIENKSNRTFSEESIVKSHTVNFGPTGQGCPCCGR</sequence>
<dbReference type="RefSeq" id="WP_146095374.1">
    <property type="nucleotide sequence ID" value="NZ_JACICW010000002.1"/>
</dbReference>
<dbReference type="EMBL" id="JACIIQ010000020">
    <property type="protein sequence ID" value="MBB5672149.1"/>
    <property type="molecule type" value="Genomic_DNA"/>
</dbReference>